<gene>
    <name evidence="3" type="ORF">EJ04DRAFT_496941</name>
</gene>
<feature type="domain" description="C2H2-type" evidence="2">
    <location>
        <begin position="235"/>
        <end position="256"/>
    </location>
</feature>
<dbReference type="OrthoDB" id="654211at2759"/>
<feature type="compositionally biased region" description="Polar residues" evidence="1">
    <location>
        <begin position="149"/>
        <end position="158"/>
    </location>
</feature>
<evidence type="ECO:0000259" key="2">
    <source>
        <dbReference type="PROSITE" id="PS00028"/>
    </source>
</evidence>
<dbReference type="PROSITE" id="PS00028">
    <property type="entry name" value="ZINC_FINGER_C2H2_1"/>
    <property type="match status" value="1"/>
</dbReference>
<name>A0A9P4QU02_9PLEO</name>
<dbReference type="EMBL" id="ML996177">
    <property type="protein sequence ID" value="KAF2732425.1"/>
    <property type="molecule type" value="Genomic_DNA"/>
</dbReference>
<dbReference type="Gene3D" id="3.30.160.60">
    <property type="entry name" value="Classic Zinc Finger"/>
    <property type="match status" value="1"/>
</dbReference>
<dbReference type="InterPro" id="IPR013087">
    <property type="entry name" value="Znf_C2H2_type"/>
</dbReference>
<dbReference type="Proteomes" id="UP000799444">
    <property type="component" value="Unassembled WGS sequence"/>
</dbReference>
<sequence>MSSFHCDFTSNMEGQMPGAGPLYGTNADEAAFFTVRPKRGAGHHRNQSSQSSCWSQSSADYNDSIFSLRFPDSWQQAMPQYTDHNPKTGHQSTSTMSSFGSNAHPSRGNSVFSDLHFRNSVASVGTALTGVSDVPEEYHRTQTERQLNANSILDSQHTPAVAAPTPDSELESNASFRFQDGNEGFPTCMTRTKRSKRSAKPPRYWCTSCEEGFGAKCDWIRHEETYQERPAMYPCDMCEKTYFLDKDFVHHHQNSHKCRVCAQRRHVENARRGRRCRTAWGCGFCDRFDTDWNQRCAHVASHFESGKTISEWHHSRVIWSLLQQPRIHQAWVQLLEQKQVAIPSFSWNRHTTGRAEGFSDAACQPQLQDLLEFYTNEMDPTPIVQLAFDKNKGRPRSPDLEGTTDTTYYNITPKARQNRYRSSRSSQFSGHASNDRVLSEQISVHSAQSSFHGKELPVAPLDLGPPVPPKDDPVRQPWPCYDDTDMSNWHRLADTTIEDRNFADTFMLDANQPYLENLDLHLEMPWDTL</sequence>
<protein>
    <recommendedName>
        <fullName evidence="2">C2H2-type domain-containing protein</fullName>
    </recommendedName>
</protein>
<accession>A0A9P4QU02</accession>
<evidence type="ECO:0000256" key="1">
    <source>
        <dbReference type="SAM" id="MobiDB-lite"/>
    </source>
</evidence>
<comment type="caution">
    <text evidence="3">The sequence shown here is derived from an EMBL/GenBank/DDBJ whole genome shotgun (WGS) entry which is preliminary data.</text>
</comment>
<reference evidence="3" key="1">
    <citation type="journal article" date="2020" name="Stud. Mycol.">
        <title>101 Dothideomycetes genomes: a test case for predicting lifestyles and emergence of pathogens.</title>
        <authorList>
            <person name="Haridas S."/>
            <person name="Albert R."/>
            <person name="Binder M."/>
            <person name="Bloem J."/>
            <person name="Labutti K."/>
            <person name="Salamov A."/>
            <person name="Andreopoulos B."/>
            <person name="Baker S."/>
            <person name="Barry K."/>
            <person name="Bills G."/>
            <person name="Bluhm B."/>
            <person name="Cannon C."/>
            <person name="Castanera R."/>
            <person name="Culley D."/>
            <person name="Daum C."/>
            <person name="Ezra D."/>
            <person name="Gonzalez J."/>
            <person name="Henrissat B."/>
            <person name="Kuo A."/>
            <person name="Liang C."/>
            <person name="Lipzen A."/>
            <person name="Lutzoni F."/>
            <person name="Magnuson J."/>
            <person name="Mondo S."/>
            <person name="Nolan M."/>
            <person name="Ohm R."/>
            <person name="Pangilinan J."/>
            <person name="Park H.-J."/>
            <person name="Ramirez L."/>
            <person name="Alfaro M."/>
            <person name="Sun H."/>
            <person name="Tritt A."/>
            <person name="Yoshinaga Y."/>
            <person name="Zwiers L.-H."/>
            <person name="Turgeon B."/>
            <person name="Goodwin S."/>
            <person name="Spatafora J."/>
            <person name="Crous P."/>
            <person name="Grigoriev I."/>
        </authorList>
    </citation>
    <scope>NUCLEOTIDE SEQUENCE</scope>
    <source>
        <strain evidence="3">CBS 125425</strain>
    </source>
</reference>
<feature type="region of interest" description="Disordered" evidence="1">
    <location>
        <begin position="149"/>
        <end position="170"/>
    </location>
</feature>
<evidence type="ECO:0000313" key="4">
    <source>
        <dbReference type="Proteomes" id="UP000799444"/>
    </source>
</evidence>
<proteinExistence type="predicted"/>
<dbReference type="AlphaFoldDB" id="A0A9P4QU02"/>
<organism evidence="3 4">
    <name type="scientific">Polyplosphaeria fusca</name>
    <dbReference type="NCBI Taxonomy" id="682080"/>
    <lineage>
        <taxon>Eukaryota</taxon>
        <taxon>Fungi</taxon>
        <taxon>Dikarya</taxon>
        <taxon>Ascomycota</taxon>
        <taxon>Pezizomycotina</taxon>
        <taxon>Dothideomycetes</taxon>
        <taxon>Pleosporomycetidae</taxon>
        <taxon>Pleosporales</taxon>
        <taxon>Tetraplosphaeriaceae</taxon>
        <taxon>Polyplosphaeria</taxon>
    </lineage>
</organism>
<keyword evidence="4" id="KW-1185">Reference proteome</keyword>
<feature type="region of interest" description="Disordered" evidence="1">
    <location>
        <begin position="78"/>
        <end position="111"/>
    </location>
</feature>
<evidence type="ECO:0000313" key="3">
    <source>
        <dbReference type="EMBL" id="KAF2732425.1"/>
    </source>
</evidence>